<dbReference type="InterPro" id="IPR007422">
    <property type="entry name" value="Peptidase_Prp"/>
</dbReference>
<sequence>MIKCTFRKRGEYFVEFEIFGHANYDEKGKDIVCAAVSTVSQHTARALKKEGAIVQVVDTGKLKVERIADSEVSQRFVVELMETLIDLSEQYPKYIRVNVEVNDDAH</sequence>
<dbReference type="AlphaFoldDB" id="A0A7C4RWA0"/>
<dbReference type="PANTHER" id="PTHR39178">
    <property type="entry name" value="HYPOTHETICAL RIBOSOME-ASSOCIATED PROTEIN"/>
    <property type="match status" value="1"/>
</dbReference>
<dbReference type="GO" id="GO:0006508">
    <property type="term" value="P:proteolysis"/>
    <property type="evidence" value="ECO:0007669"/>
    <property type="project" value="UniProtKB-KW"/>
</dbReference>
<gene>
    <name evidence="7" type="ORF">ENT77_05640</name>
</gene>
<dbReference type="PANTHER" id="PTHR39178:SF1">
    <property type="entry name" value="RIBOSOMAL-PROCESSING CYSTEINE PROTEASE PRP"/>
    <property type="match status" value="1"/>
</dbReference>
<dbReference type="Gene3D" id="3.30.70.1490">
    <property type="entry name" value="Cysteine protease Prp"/>
    <property type="match status" value="1"/>
</dbReference>
<keyword evidence="4" id="KW-0788">Thiol protease</keyword>
<evidence type="ECO:0000256" key="6">
    <source>
        <dbReference type="ARBA" id="ARBA00044538"/>
    </source>
</evidence>
<keyword evidence="3" id="KW-0378">Hydrolase</keyword>
<protein>
    <recommendedName>
        <fullName evidence="6">Ribosomal processing cysteine protease Prp</fullName>
    </recommendedName>
</protein>
<keyword evidence="1" id="KW-0690">Ribosome biogenesis</keyword>
<dbReference type="EMBL" id="DSZY01000028">
    <property type="protein sequence ID" value="HGU40662.1"/>
    <property type="molecule type" value="Genomic_DNA"/>
</dbReference>
<dbReference type="CDD" id="cd16332">
    <property type="entry name" value="Prp-like"/>
    <property type="match status" value="1"/>
</dbReference>
<dbReference type="GO" id="GO:0008234">
    <property type="term" value="F:cysteine-type peptidase activity"/>
    <property type="evidence" value="ECO:0007669"/>
    <property type="project" value="UniProtKB-KW"/>
</dbReference>
<proteinExistence type="inferred from homology"/>
<keyword evidence="2 7" id="KW-0645">Protease</keyword>
<dbReference type="SUPFAM" id="SSF118010">
    <property type="entry name" value="TM1457-like"/>
    <property type="match status" value="1"/>
</dbReference>
<dbReference type="Pfam" id="PF04327">
    <property type="entry name" value="Peptidase_Prp"/>
    <property type="match status" value="1"/>
</dbReference>
<reference evidence="7" key="1">
    <citation type="journal article" date="2020" name="mSystems">
        <title>Genome- and Community-Level Interaction Insights into Carbon Utilization and Element Cycling Functions of Hydrothermarchaeota in Hydrothermal Sediment.</title>
        <authorList>
            <person name="Zhou Z."/>
            <person name="Liu Y."/>
            <person name="Xu W."/>
            <person name="Pan J."/>
            <person name="Luo Z.H."/>
            <person name="Li M."/>
        </authorList>
    </citation>
    <scope>NUCLEOTIDE SEQUENCE [LARGE SCALE GENOMIC DNA]</scope>
    <source>
        <strain evidence="7">SpSt-609</strain>
    </source>
</reference>
<comment type="similarity">
    <text evidence="5">Belongs to the Prp family.</text>
</comment>
<evidence type="ECO:0000256" key="5">
    <source>
        <dbReference type="ARBA" id="ARBA00044503"/>
    </source>
</evidence>
<evidence type="ECO:0000313" key="7">
    <source>
        <dbReference type="EMBL" id="HGU40662.1"/>
    </source>
</evidence>
<comment type="caution">
    <text evidence="7">The sequence shown here is derived from an EMBL/GenBank/DDBJ whole genome shotgun (WGS) entry which is preliminary data.</text>
</comment>
<dbReference type="InterPro" id="IPR036764">
    <property type="entry name" value="Peptidase_Prp_sf"/>
</dbReference>
<dbReference type="GO" id="GO:0042254">
    <property type="term" value="P:ribosome biogenesis"/>
    <property type="evidence" value="ECO:0007669"/>
    <property type="project" value="UniProtKB-KW"/>
</dbReference>
<organism evidence="7">
    <name type="scientific">Fervidobacterium thailandense</name>
    <dbReference type="NCBI Taxonomy" id="1008305"/>
    <lineage>
        <taxon>Bacteria</taxon>
        <taxon>Thermotogati</taxon>
        <taxon>Thermotogota</taxon>
        <taxon>Thermotogae</taxon>
        <taxon>Thermotogales</taxon>
        <taxon>Fervidobacteriaceae</taxon>
        <taxon>Fervidobacterium</taxon>
    </lineage>
</organism>
<evidence type="ECO:0000256" key="4">
    <source>
        <dbReference type="ARBA" id="ARBA00022807"/>
    </source>
</evidence>
<evidence type="ECO:0000256" key="2">
    <source>
        <dbReference type="ARBA" id="ARBA00022670"/>
    </source>
</evidence>
<evidence type="ECO:0000256" key="3">
    <source>
        <dbReference type="ARBA" id="ARBA00022801"/>
    </source>
</evidence>
<evidence type="ECO:0000256" key="1">
    <source>
        <dbReference type="ARBA" id="ARBA00022517"/>
    </source>
</evidence>
<name>A0A7C4RWA0_9BACT</name>
<accession>A0A7C4RWA0</accession>